<dbReference type="EMBL" id="GBRH01229608">
    <property type="protein sequence ID" value="JAD68287.1"/>
    <property type="molecule type" value="Transcribed_RNA"/>
</dbReference>
<dbReference type="AlphaFoldDB" id="A0A0A9C9U0"/>
<reference evidence="1" key="1">
    <citation type="submission" date="2014-09" db="EMBL/GenBank/DDBJ databases">
        <authorList>
            <person name="Magalhaes I.L.F."/>
            <person name="Oliveira U."/>
            <person name="Santos F.R."/>
            <person name="Vidigal T.H.D.A."/>
            <person name="Brescovit A.D."/>
            <person name="Santos A.J."/>
        </authorList>
    </citation>
    <scope>NUCLEOTIDE SEQUENCE</scope>
    <source>
        <tissue evidence="1">Shoot tissue taken approximately 20 cm above the soil surface</tissue>
    </source>
</reference>
<organism evidence="1">
    <name type="scientific">Arundo donax</name>
    <name type="common">Giant reed</name>
    <name type="synonym">Donax arundinaceus</name>
    <dbReference type="NCBI Taxonomy" id="35708"/>
    <lineage>
        <taxon>Eukaryota</taxon>
        <taxon>Viridiplantae</taxon>
        <taxon>Streptophyta</taxon>
        <taxon>Embryophyta</taxon>
        <taxon>Tracheophyta</taxon>
        <taxon>Spermatophyta</taxon>
        <taxon>Magnoliopsida</taxon>
        <taxon>Liliopsida</taxon>
        <taxon>Poales</taxon>
        <taxon>Poaceae</taxon>
        <taxon>PACMAD clade</taxon>
        <taxon>Arundinoideae</taxon>
        <taxon>Arundineae</taxon>
        <taxon>Arundo</taxon>
    </lineage>
</organism>
<sequence length="51" mass="5684">MISAQEKCIAYCGVLVCSASREIVGLSSFLYRGNGFVRLRTIMCFVKYLVS</sequence>
<evidence type="ECO:0000313" key="1">
    <source>
        <dbReference type="EMBL" id="JAD68287.1"/>
    </source>
</evidence>
<name>A0A0A9C9U0_ARUDO</name>
<protein>
    <submittedName>
        <fullName evidence="1">Uncharacterized protein</fullName>
    </submittedName>
</protein>
<proteinExistence type="predicted"/>
<accession>A0A0A9C9U0</accession>
<reference evidence="1" key="2">
    <citation type="journal article" date="2015" name="Data Brief">
        <title>Shoot transcriptome of the giant reed, Arundo donax.</title>
        <authorList>
            <person name="Barrero R.A."/>
            <person name="Guerrero F.D."/>
            <person name="Moolhuijzen P."/>
            <person name="Goolsby J.A."/>
            <person name="Tidwell J."/>
            <person name="Bellgard S.E."/>
            <person name="Bellgard M.I."/>
        </authorList>
    </citation>
    <scope>NUCLEOTIDE SEQUENCE</scope>
    <source>
        <tissue evidence="1">Shoot tissue taken approximately 20 cm above the soil surface</tissue>
    </source>
</reference>